<feature type="compositionally biased region" description="Low complexity" evidence="1">
    <location>
        <begin position="155"/>
        <end position="176"/>
    </location>
</feature>
<evidence type="ECO:0000256" key="1">
    <source>
        <dbReference type="SAM" id="MobiDB-lite"/>
    </source>
</evidence>
<evidence type="ECO:0000313" key="2">
    <source>
        <dbReference type="EMBL" id="KAL2042584.1"/>
    </source>
</evidence>
<keyword evidence="3" id="KW-1185">Reference proteome</keyword>
<evidence type="ECO:0008006" key="4">
    <source>
        <dbReference type="Google" id="ProtNLM"/>
    </source>
</evidence>
<comment type="caution">
    <text evidence="2">The sequence shown here is derived from an EMBL/GenBank/DDBJ whole genome shotgun (WGS) entry which is preliminary data.</text>
</comment>
<feature type="compositionally biased region" description="Polar residues" evidence="1">
    <location>
        <begin position="7"/>
        <end position="19"/>
    </location>
</feature>
<protein>
    <recommendedName>
        <fullName evidence="4">C2H2-type domain-containing protein</fullName>
    </recommendedName>
</protein>
<dbReference type="Proteomes" id="UP001590950">
    <property type="component" value="Unassembled WGS sequence"/>
</dbReference>
<feature type="compositionally biased region" description="Polar residues" evidence="1">
    <location>
        <begin position="134"/>
        <end position="147"/>
    </location>
</feature>
<feature type="region of interest" description="Disordered" evidence="1">
    <location>
        <begin position="624"/>
        <end position="666"/>
    </location>
</feature>
<proteinExistence type="predicted"/>
<gene>
    <name evidence="2" type="ORF">N7G274_004343</name>
</gene>
<dbReference type="EMBL" id="JBEFKJ010000013">
    <property type="protein sequence ID" value="KAL2042584.1"/>
    <property type="molecule type" value="Genomic_DNA"/>
</dbReference>
<feature type="region of interest" description="Disordered" evidence="1">
    <location>
        <begin position="1"/>
        <end position="36"/>
    </location>
</feature>
<feature type="compositionally biased region" description="Polar residues" evidence="1">
    <location>
        <begin position="463"/>
        <end position="483"/>
    </location>
</feature>
<feature type="region of interest" description="Disordered" evidence="1">
    <location>
        <begin position="126"/>
        <end position="209"/>
    </location>
</feature>
<feature type="compositionally biased region" description="Polar residues" evidence="1">
    <location>
        <begin position="624"/>
        <end position="634"/>
    </location>
</feature>
<name>A0ABR4A9M1_9LECA</name>
<evidence type="ECO:0000313" key="3">
    <source>
        <dbReference type="Proteomes" id="UP001590950"/>
    </source>
</evidence>
<organism evidence="2 3">
    <name type="scientific">Stereocaulon virgatum</name>
    <dbReference type="NCBI Taxonomy" id="373712"/>
    <lineage>
        <taxon>Eukaryota</taxon>
        <taxon>Fungi</taxon>
        <taxon>Dikarya</taxon>
        <taxon>Ascomycota</taxon>
        <taxon>Pezizomycotina</taxon>
        <taxon>Lecanoromycetes</taxon>
        <taxon>OSLEUM clade</taxon>
        <taxon>Lecanoromycetidae</taxon>
        <taxon>Lecanorales</taxon>
        <taxon>Lecanorineae</taxon>
        <taxon>Stereocaulaceae</taxon>
        <taxon>Stereocaulon</taxon>
    </lineage>
</organism>
<reference evidence="2 3" key="1">
    <citation type="submission" date="2024-09" db="EMBL/GenBank/DDBJ databases">
        <title>Rethinking Asexuality: The Enigmatic Case of Functional Sexual Genes in Lepraria (Stereocaulaceae).</title>
        <authorList>
            <person name="Doellman M."/>
            <person name="Sun Y."/>
            <person name="Barcenas-Pena A."/>
            <person name="Lumbsch H.T."/>
            <person name="Grewe F."/>
        </authorList>
    </citation>
    <scope>NUCLEOTIDE SEQUENCE [LARGE SCALE GENOMIC DNA]</scope>
    <source>
        <strain evidence="2 3">Mercado 3170</strain>
    </source>
</reference>
<sequence length="666" mass="72921">MVYASMPKSTSQLVSTPATSAAFPSDTPYDPLSSRSIDEIPDRQVTSDAPSDEQRAAAIGCLQAFDEETILAWLTLVRSLQPGTNLRAGPVGPGFLTNQHLKALSTLSTCHDVDIQRGIKLALRPDSVNKRPVSDTSTWNTSARSNDSSSRHTRQNSTRSSQRSSVSSIGRCSLRSNCTSRSIRQSSTGSGGLLSDVPEGIPEDEESGHKHWCTHCEHSKPIGTCDGWKRHEREHEIIYRCMPFGAVEKTAAGPECAFCGARSPSPSHLQEHHIHACAGTSRKPLTLSRRSNLVKHLALHGIFGEKASSLADKWRYGWNKQAFSCGFCVMLFPTLSDRSSHIDNEHWKHGRDMSEWSLTNVIRGLLLQPGIKEVWESYLASDTPLGEFSFRWELPKAEGLQLKLELGEDSAIDLANLAYQCGDYNYRALGQELVGPEIHQMDVGDSSLDGYHSTKTVPGLIINPTTSTEQQRTTAKTQSSSPCSNIATSRHFFLGAHSSHSAERLAVHDGSSTSGYSWNDPLLTAHFVSGTSHTILPQSFIHSPRPAASAANPVLNPSIKSQSLGYPTPRKSPPIAHLPHTSVDYTNVIPSQGQQLLPDSSWTNEFDPFDAGMILNFRNPNTTFTSSHLTPSRRQSLEKPLPPLPDSQKAHFSALKATSLMDMDSD</sequence>
<accession>A0ABR4A9M1</accession>
<feature type="region of interest" description="Disordered" evidence="1">
    <location>
        <begin position="459"/>
        <end position="483"/>
    </location>
</feature>
<feature type="compositionally biased region" description="Polar residues" evidence="1">
    <location>
        <begin position="177"/>
        <end position="188"/>
    </location>
</feature>